<dbReference type="GO" id="GO:0016740">
    <property type="term" value="F:transferase activity"/>
    <property type="evidence" value="ECO:0007669"/>
    <property type="project" value="UniProtKB-KW"/>
</dbReference>
<name>A0A4Q7VZG0_9BURK</name>
<dbReference type="SUPFAM" id="SSF53756">
    <property type="entry name" value="UDP-Glycosyltransferase/glycogen phosphorylase"/>
    <property type="match status" value="1"/>
</dbReference>
<reference evidence="1 2" key="1">
    <citation type="submission" date="2019-02" db="EMBL/GenBank/DDBJ databases">
        <title>Genomic Encyclopedia of Type Strains, Phase IV (KMG-IV): sequencing the most valuable type-strain genomes for metagenomic binning, comparative biology and taxonomic classification.</title>
        <authorList>
            <person name="Goeker M."/>
        </authorList>
    </citation>
    <scope>NUCLEOTIDE SEQUENCE [LARGE SCALE GENOMIC DNA]</scope>
    <source>
        <strain evidence="1 2">DSM 19570</strain>
    </source>
</reference>
<evidence type="ECO:0000313" key="2">
    <source>
        <dbReference type="Proteomes" id="UP000293671"/>
    </source>
</evidence>
<proteinExistence type="predicted"/>
<evidence type="ECO:0000313" key="1">
    <source>
        <dbReference type="EMBL" id="RZU02264.1"/>
    </source>
</evidence>
<keyword evidence="2" id="KW-1185">Reference proteome</keyword>
<dbReference type="AlphaFoldDB" id="A0A4Q7VZG0"/>
<accession>A0A4Q7VZG0</accession>
<organism evidence="1 2">
    <name type="scientific">Rivibacter subsaxonicus</name>
    <dbReference type="NCBI Taxonomy" id="457575"/>
    <lineage>
        <taxon>Bacteria</taxon>
        <taxon>Pseudomonadati</taxon>
        <taxon>Pseudomonadota</taxon>
        <taxon>Betaproteobacteria</taxon>
        <taxon>Burkholderiales</taxon>
        <taxon>Rivibacter</taxon>
    </lineage>
</organism>
<dbReference type="EMBL" id="SHKP01000004">
    <property type="protein sequence ID" value="RZU02264.1"/>
    <property type="molecule type" value="Genomic_DNA"/>
</dbReference>
<protein>
    <submittedName>
        <fullName evidence="1">Glycosyltransferase involved in cell wall biosynthesis</fullName>
    </submittedName>
</protein>
<dbReference type="Gene3D" id="3.40.50.2000">
    <property type="entry name" value="Glycogen Phosphorylase B"/>
    <property type="match status" value="1"/>
</dbReference>
<gene>
    <name evidence="1" type="ORF">EV670_0287</name>
</gene>
<comment type="caution">
    <text evidence="1">The sequence shown here is derived from an EMBL/GenBank/DDBJ whole genome shotgun (WGS) entry which is preliminary data.</text>
</comment>
<sequence length="353" mass="39307">MNSPAVALVWPFNAPSNRYIELHKMLLREIGYEPRALSLWELLCGGWTQLLSRRTLVTIHWLEGRPFRSTGRGLSLTGVPTVACYVLLMLIMPARTAYFIHNHSVHDATGVWKRLSVGVIALLARVARVRVVHDPSACDAYAASYLPHPLYWDAPDARPPVRRSSEPGHLRVTVLGRIRPYKRIDELLEHWPQDMPLLVAGRCAPDDELQLRAIIARRGLEPSVRLDCGFVDDEAFSAFLDQTDVLLLPHAPGSMLVSGAFFEAFGRVPLIVARGSPFMRLMAEQHSNVHVYELPQDLAALLVAIRQGWMPADADPRAAVARAQFGWSACVRAYRGLLGGTPIHAEAEERGRA</sequence>
<dbReference type="Proteomes" id="UP000293671">
    <property type="component" value="Unassembled WGS sequence"/>
</dbReference>
<keyword evidence="1" id="KW-0808">Transferase</keyword>